<dbReference type="InterPro" id="IPR015168">
    <property type="entry name" value="SsuA/THI5"/>
</dbReference>
<feature type="domain" description="SsuA/THI5-like" evidence="4">
    <location>
        <begin position="59"/>
        <end position="265"/>
    </location>
</feature>
<dbReference type="Gene3D" id="3.40.190.10">
    <property type="entry name" value="Periplasmic binding protein-like II"/>
    <property type="match status" value="2"/>
</dbReference>
<proteinExistence type="inferred from homology"/>
<accession>A0A1J5RPV7</accession>
<evidence type="ECO:0000256" key="2">
    <source>
        <dbReference type="ARBA" id="ARBA00010742"/>
    </source>
</evidence>
<dbReference type="PANTHER" id="PTHR30024:SF47">
    <property type="entry name" value="TAURINE-BINDING PERIPLASMIC PROTEIN"/>
    <property type="match status" value="1"/>
</dbReference>
<evidence type="ECO:0000313" key="5">
    <source>
        <dbReference type="EMBL" id="OIQ93983.1"/>
    </source>
</evidence>
<protein>
    <submittedName>
        <fullName evidence="5">Putative aliphatic sulfonates-binding protein</fullName>
    </submittedName>
</protein>
<keyword evidence="3" id="KW-0732">Signal</keyword>
<name>A0A1J5RPV7_9ZZZZ</name>
<dbReference type="EMBL" id="MLJW01000196">
    <property type="protein sequence ID" value="OIQ93983.1"/>
    <property type="molecule type" value="Genomic_DNA"/>
</dbReference>
<organism evidence="5">
    <name type="scientific">mine drainage metagenome</name>
    <dbReference type="NCBI Taxonomy" id="410659"/>
    <lineage>
        <taxon>unclassified sequences</taxon>
        <taxon>metagenomes</taxon>
        <taxon>ecological metagenomes</taxon>
    </lineage>
</organism>
<evidence type="ECO:0000256" key="1">
    <source>
        <dbReference type="ARBA" id="ARBA00004418"/>
    </source>
</evidence>
<dbReference type="GO" id="GO:0042597">
    <property type="term" value="C:periplasmic space"/>
    <property type="evidence" value="ECO:0007669"/>
    <property type="project" value="UniProtKB-SubCell"/>
</dbReference>
<dbReference type="Pfam" id="PF09084">
    <property type="entry name" value="NMT1"/>
    <property type="match status" value="1"/>
</dbReference>
<reference evidence="5" key="1">
    <citation type="submission" date="2016-10" db="EMBL/GenBank/DDBJ databases">
        <title>Sequence of Gallionella enrichment culture.</title>
        <authorList>
            <person name="Poehlein A."/>
            <person name="Muehling M."/>
            <person name="Daniel R."/>
        </authorList>
    </citation>
    <scope>NUCLEOTIDE SEQUENCE</scope>
</reference>
<evidence type="ECO:0000259" key="4">
    <source>
        <dbReference type="Pfam" id="PF09084"/>
    </source>
</evidence>
<sequence length="362" mass="38777">MSHFLDQGRARRFFVAKTLRALGALFGAGIALACGYPGFAQAQPMTTVRVGIVQSVSDAPFFIADKKGYFKREGIQVKFSVLRGMIVPLGTGQLDVGGVSTSAGLFNAVARGINIKIVADKGSTPPGYGYEPILVRKDLITSGKVKSFADFKGLKFAGFNNGSSSMVTLSDALAKDGLKLSDLNIVFMPFAQHVLALENGAVDASITVEPLATEAIKRGAAVRFASDDTIYPNHQLAVVMYGGDFIKKEPEVAKKFMRAYIRGVRDYNDALKDGKLAGPNAAEVISILTEYTTIKDPQVFKTITPNGVNPNGKVNLPSLRKDLDFFKAQGLIVGKVSAEQAVDNSFVDAALKDLGPYVPRTK</sequence>
<gene>
    <name evidence="5" type="primary">ssuA_8</name>
    <name evidence="5" type="ORF">GALL_240780</name>
</gene>
<evidence type="ECO:0000256" key="3">
    <source>
        <dbReference type="ARBA" id="ARBA00022729"/>
    </source>
</evidence>
<comment type="similarity">
    <text evidence="2">Belongs to the bacterial solute-binding protein SsuA/TauA family.</text>
</comment>
<comment type="caution">
    <text evidence="5">The sequence shown here is derived from an EMBL/GenBank/DDBJ whole genome shotgun (WGS) entry which is preliminary data.</text>
</comment>
<dbReference type="PANTHER" id="PTHR30024">
    <property type="entry name" value="ALIPHATIC SULFONATES-BINDING PROTEIN-RELATED"/>
    <property type="match status" value="1"/>
</dbReference>
<dbReference type="SUPFAM" id="SSF53850">
    <property type="entry name" value="Periplasmic binding protein-like II"/>
    <property type="match status" value="1"/>
</dbReference>
<comment type="subcellular location">
    <subcellularLocation>
        <location evidence="1">Periplasm</location>
    </subcellularLocation>
</comment>
<dbReference type="AlphaFoldDB" id="A0A1J5RPV7"/>